<evidence type="ECO:0000256" key="1">
    <source>
        <dbReference type="SAM" id="Phobius"/>
    </source>
</evidence>
<keyword evidence="1" id="KW-1133">Transmembrane helix</keyword>
<accession>A0A2M8F3N8</accession>
<gene>
    <name evidence="3" type="ORF">CO051_00740</name>
</gene>
<evidence type="ECO:0000313" key="3">
    <source>
        <dbReference type="EMBL" id="PJC33895.1"/>
    </source>
</evidence>
<dbReference type="Proteomes" id="UP000231383">
    <property type="component" value="Unassembled WGS sequence"/>
</dbReference>
<organism evidence="3 4">
    <name type="scientific">Candidatus Roizmanbacteria bacterium CG_4_9_14_0_2_um_filter_39_13</name>
    <dbReference type="NCBI Taxonomy" id="1974839"/>
    <lineage>
        <taxon>Bacteria</taxon>
        <taxon>Candidatus Roizmaniibacteriota</taxon>
    </lineage>
</organism>
<proteinExistence type="predicted"/>
<dbReference type="AlphaFoldDB" id="A0A2M8F3N8"/>
<dbReference type="EMBL" id="PFSC01000021">
    <property type="protein sequence ID" value="PJC33895.1"/>
    <property type="molecule type" value="Genomic_DNA"/>
</dbReference>
<evidence type="ECO:0000259" key="2">
    <source>
        <dbReference type="Pfam" id="PF14257"/>
    </source>
</evidence>
<reference evidence="4" key="1">
    <citation type="submission" date="2017-09" db="EMBL/GenBank/DDBJ databases">
        <title>Depth-based differentiation of microbial function through sediment-hosted aquifers and enrichment of novel symbionts in the deep terrestrial subsurface.</title>
        <authorList>
            <person name="Probst A.J."/>
            <person name="Ladd B."/>
            <person name="Jarett J.K."/>
            <person name="Geller-Mcgrath D.E."/>
            <person name="Sieber C.M.K."/>
            <person name="Emerson J.B."/>
            <person name="Anantharaman K."/>
            <person name="Thomas B.C."/>
            <person name="Malmstrom R."/>
            <person name="Stieglmeier M."/>
            <person name="Klingl A."/>
            <person name="Woyke T."/>
            <person name="Ryan C.M."/>
            <person name="Banfield J.F."/>
        </authorList>
    </citation>
    <scope>NUCLEOTIDE SEQUENCE [LARGE SCALE GENOMIC DNA]</scope>
</reference>
<keyword evidence="1" id="KW-0812">Transmembrane</keyword>
<dbReference type="Pfam" id="PF14257">
    <property type="entry name" value="DUF4349"/>
    <property type="match status" value="1"/>
</dbReference>
<feature type="domain" description="DUF4349" evidence="2">
    <location>
        <begin position="83"/>
        <end position="293"/>
    </location>
</feature>
<comment type="caution">
    <text evidence="3">The sequence shown here is derived from an EMBL/GenBank/DDBJ whole genome shotgun (WGS) entry which is preliminary data.</text>
</comment>
<sequence>MKSIIFWIKQHKFVSVLLVIIAVFLLRDSSIFNSYSSRNMMYDSDFAGMPASGRTVGNMVGDTFGISPKVMMNESVSLTQTDRMVVQNSYLSLVVDNVETSAKAIIANTQSLGGFMVNSSLNNPAEGGTAHVEVRVPVEKLETALEAFRGLAVKVITENLEGQDITDQFTDVKARMATLQKTKLKFEEILDKATAVQDILEVQRELISIQSQIDSLQGQETYILNTSKTVKLSIYLSTDELSLPYSPSESWRPQVILKEAVRSLQLTVRAIANLVIWLLVYAVVWIPVLVIIFFIRRRNRSKMKV</sequence>
<keyword evidence="1" id="KW-0472">Membrane</keyword>
<protein>
    <recommendedName>
        <fullName evidence="2">DUF4349 domain-containing protein</fullName>
    </recommendedName>
</protein>
<dbReference type="InterPro" id="IPR025645">
    <property type="entry name" value="DUF4349"/>
</dbReference>
<evidence type="ECO:0000313" key="4">
    <source>
        <dbReference type="Proteomes" id="UP000231383"/>
    </source>
</evidence>
<name>A0A2M8F3N8_9BACT</name>
<feature type="transmembrane region" description="Helical" evidence="1">
    <location>
        <begin position="274"/>
        <end position="295"/>
    </location>
</feature>